<accession>A0A222ECL2</accession>
<protein>
    <submittedName>
        <fullName evidence="1">Uncharacterized protein</fullName>
    </submittedName>
</protein>
<evidence type="ECO:0000313" key="2">
    <source>
        <dbReference type="Proteomes" id="UP000203589"/>
    </source>
</evidence>
<keyword evidence="2" id="KW-1185">Reference proteome</keyword>
<dbReference type="Proteomes" id="UP000203589">
    <property type="component" value="Plasmid pSMS3-3"/>
</dbReference>
<gene>
    <name evidence="1" type="ORF">ANTHELSMS3_04590</name>
</gene>
<dbReference type="AlphaFoldDB" id="A0A222ECL2"/>
<dbReference type="KEGG" id="aht:ANTHELSMS3_04590"/>
<proteinExistence type="predicted"/>
<keyword evidence="1" id="KW-0614">Plasmid</keyword>
<reference evidence="1 2" key="1">
    <citation type="submission" date="2017-07" db="EMBL/GenBank/DDBJ databases">
        <title>Genome Sequence of Antarctobacter heliothermus Strain SMS3 Isolated from a culture of the Diatom Skeletonema marinoi.</title>
        <authorList>
            <person name="Topel M."/>
            <person name="Pinder M.I.M."/>
            <person name="Johansson O.N."/>
            <person name="Kourtchenko O."/>
            <person name="Godhe A."/>
            <person name="Clarke A.K."/>
        </authorList>
    </citation>
    <scope>NUCLEOTIDE SEQUENCE [LARGE SCALE GENOMIC DNA]</scope>
    <source>
        <strain evidence="1 2">SMS3</strain>
        <plasmid evidence="2">Plasmid psms3-3</plasmid>
    </source>
</reference>
<evidence type="ECO:0000313" key="1">
    <source>
        <dbReference type="EMBL" id="ASP23691.1"/>
    </source>
</evidence>
<dbReference type="RefSeq" id="WP_094037752.1">
    <property type="nucleotide sequence ID" value="NZ_CP022543.1"/>
</dbReference>
<organism evidence="1 2">
    <name type="scientific">Antarctobacter heliothermus</name>
    <dbReference type="NCBI Taxonomy" id="74033"/>
    <lineage>
        <taxon>Bacteria</taxon>
        <taxon>Pseudomonadati</taxon>
        <taxon>Pseudomonadota</taxon>
        <taxon>Alphaproteobacteria</taxon>
        <taxon>Rhodobacterales</taxon>
        <taxon>Roseobacteraceae</taxon>
        <taxon>Antarctobacter</taxon>
    </lineage>
</organism>
<geneLocation type="plasmid" evidence="2">
    <name>psms3-3</name>
</geneLocation>
<sequence>MSQAVDQTLLAMKRSGKYLNLGDALVTVNGHLPTLLNEHGLAFRLGKFARFRRKKIVRGEEVVETIDPTERLCRQILHVGKFERSLPTLLGISRGPFIRPSGTLHTRPGFDEETGVYGCFSEADFPAIPETPTHDDCVAAQNLIWSPFTELQLSSMASRTALLCAILTAPIRSAIDKAPVFASLAPDHGALSGC</sequence>
<name>A0A222ECL2_9RHOB</name>
<dbReference type="EMBL" id="CP022543">
    <property type="protein sequence ID" value="ASP23691.1"/>
    <property type="molecule type" value="Genomic_DNA"/>
</dbReference>
<dbReference type="OrthoDB" id="123525at2"/>